<feature type="region of interest" description="Disordered" evidence="1">
    <location>
        <begin position="157"/>
        <end position="212"/>
    </location>
</feature>
<protein>
    <submittedName>
        <fullName evidence="2">AlNc14C51G3988 protein</fullName>
    </submittedName>
</protein>
<feature type="compositionally biased region" description="Polar residues" evidence="1">
    <location>
        <begin position="238"/>
        <end position="247"/>
    </location>
</feature>
<feature type="compositionally biased region" description="Acidic residues" evidence="1">
    <location>
        <begin position="251"/>
        <end position="267"/>
    </location>
</feature>
<dbReference type="EMBL" id="FR824096">
    <property type="protein sequence ID" value="CCA18465.1"/>
    <property type="molecule type" value="Genomic_DNA"/>
</dbReference>
<feature type="compositionally biased region" description="Basic and acidic residues" evidence="1">
    <location>
        <begin position="173"/>
        <end position="197"/>
    </location>
</feature>
<gene>
    <name evidence="2" type="primary">AlNc14C51G3988</name>
    <name evidence="2" type="ORF">ALNC14_046080</name>
</gene>
<sequence>MMCTTSSFHVMLTTEAASHCDTNRHFQALDKVTAELKAHYDHLCDVYDQECLLQTLMTEKLAAIRVRRMEMYHTSQSSDEKKCYVAENALRYRRLYPMMSSSAVNLLLEREWNDLPMHKQEEWAVRVKNNIEKKRQMDNMDRGLLREEIHNKSDLAMKQTPSAPSNIKRKQAKALEGDDMKRAIKKSKLSDTCKNDGKICQPAGVRRSPTVEHQNCVSSNIVQEVAQGNEKNVVSYQQAEANRSSNQDLETAAEEKDDDDDDLDDDSLSSAGGTASDDESDDPMAQLPIGAFG</sequence>
<reference evidence="2" key="1">
    <citation type="journal article" date="2011" name="PLoS Biol.">
        <title>Gene gain and loss during evolution of obligate parasitism in the white rust pathogen of Arabidopsis thaliana.</title>
        <authorList>
            <person name="Kemen E."/>
            <person name="Gardiner A."/>
            <person name="Schultz-Larsen T."/>
            <person name="Kemen A.C."/>
            <person name="Balmuth A.L."/>
            <person name="Robert-Seilaniantz A."/>
            <person name="Bailey K."/>
            <person name="Holub E."/>
            <person name="Studholme D.J."/>
            <person name="Maclean D."/>
            <person name="Jones J.D."/>
        </authorList>
    </citation>
    <scope>NUCLEOTIDE SEQUENCE</scope>
</reference>
<accession>F0WBE1</accession>
<dbReference type="HOGENOM" id="CLU_951284_0_0_1"/>
<reference evidence="2" key="2">
    <citation type="submission" date="2011-02" db="EMBL/GenBank/DDBJ databases">
        <authorList>
            <person name="MacLean D."/>
        </authorList>
    </citation>
    <scope>NUCLEOTIDE SEQUENCE</scope>
</reference>
<feature type="region of interest" description="Disordered" evidence="1">
    <location>
        <begin position="238"/>
        <end position="293"/>
    </location>
</feature>
<name>F0WBE1_9STRA</name>
<evidence type="ECO:0000313" key="2">
    <source>
        <dbReference type="EMBL" id="CCA18465.1"/>
    </source>
</evidence>
<dbReference type="AlphaFoldDB" id="F0WBE1"/>
<organism evidence="2">
    <name type="scientific">Albugo laibachii Nc14</name>
    <dbReference type="NCBI Taxonomy" id="890382"/>
    <lineage>
        <taxon>Eukaryota</taxon>
        <taxon>Sar</taxon>
        <taxon>Stramenopiles</taxon>
        <taxon>Oomycota</taxon>
        <taxon>Peronosporomycetes</taxon>
        <taxon>Albuginales</taxon>
        <taxon>Albuginaceae</taxon>
        <taxon>Albugo</taxon>
    </lineage>
</organism>
<proteinExistence type="predicted"/>
<evidence type="ECO:0000256" key="1">
    <source>
        <dbReference type="SAM" id="MobiDB-lite"/>
    </source>
</evidence>